<accession>A0A381ZE98</accession>
<evidence type="ECO:0000256" key="1">
    <source>
        <dbReference type="SAM" id="Phobius"/>
    </source>
</evidence>
<feature type="transmembrane region" description="Helical" evidence="1">
    <location>
        <begin position="12"/>
        <end position="31"/>
    </location>
</feature>
<reference evidence="2" key="1">
    <citation type="submission" date="2018-05" db="EMBL/GenBank/DDBJ databases">
        <authorList>
            <person name="Lanie J.A."/>
            <person name="Ng W.-L."/>
            <person name="Kazmierczak K.M."/>
            <person name="Andrzejewski T.M."/>
            <person name="Davidsen T.M."/>
            <person name="Wayne K.J."/>
            <person name="Tettelin H."/>
            <person name="Glass J.I."/>
            <person name="Rusch D."/>
            <person name="Podicherti R."/>
            <person name="Tsui H.-C.T."/>
            <person name="Winkler M.E."/>
        </authorList>
    </citation>
    <scope>NUCLEOTIDE SEQUENCE</scope>
</reference>
<proteinExistence type="predicted"/>
<protein>
    <submittedName>
        <fullName evidence="2">Uncharacterized protein</fullName>
    </submittedName>
</protein>
<sequence length="63" mass="7278">MTATETFTPMILNQMVITVLCFLALGIGVQVSSRLKRIRRRWGYLKVAPRYAFAYLGRRLQSN</sequence>
<keyword evidence="1" id="KW-0812">Transmembrane</keyword>
<keyword evidence="1" id="KW-1133">Transmembrane helix</keyword>
<gene>
    <name evidence="2" type="ORF">METZ01_LOCUS140440</name>
</gene>
<organism evidence="2">
    <name type="scientific">marine metagenome</name>
    <dbReference type="NCBI Taxonomy" id="408172"/>
    <lineage>
        <taxon>unclassified sequences</taxon>
        <taxon>metagenomes</taxon>
        <taxon>ecological metagenomes</taxon>
    </lineage>
</organism>
<keyword evidence="1" id="KW-0472">Membrane</keyword>
<name>A0A381ZE98_9ZZZZ</name>
<dbReference type="AlphaFoldDB" id="A0A381ZE98"/>
<evidence type="ECO:0000313" key="2">
    <source>
        <dbReference type="EMBL" id="SVA87586.1"/>
    </source>
</evidence>
<dbReference type="EMBL" id="UINC01020988">
    <property type="protein sequence ID" value="SVA87586.1"/>
    <property type="molecule type" value="Genomic_DNA"/>
</dbReference>